<dbReference type="PANTHER" id="PTHR43591">
    <property type="entry name" value="METHYLTRANSFERASE"/>
    <property type="match status" value="1"/>
</dbReference>
<dbReference type="Proteomes" id="UP000611640">
    <property type="component" value="Chromosome"/>
</dbReference>
<feature type="domain" description="Methyltransferase type 11" evidence="1">
    <location>
        <begin position="54"/>
        <end position="142"/>
    </location>
</feature>
<dbReference type="KEGG" id="atl:Athai_41290"/>
<reference evidence="2 3" key="1">
    <citation type="submission" date="2020-08" db="EMBL/GenBank/DDBJ databases">
        <title>Whole genome shotgun sequence of Actinocatenispora thailandica NBRC 105041.</title>
        <authorList>
            <person name="Komaki H."/>
            <person name="Tamura T."/>
        </authorList>
    </citation>
    <scope>NUCLEOTIDE SEQUENCE [LARGE SCALE GENOMIC DNA]</scope>
    <source>
        <strain evidence="2 3">NBRC 105041</strain>
    </source>
</reference>
<evidence type="ECO:0000313" key="3">
    <source>
        <dbReference type="Proteomes" id="UP000611640"/>
    </source>
</evidence>
<dbReference type="AlphaFoldDB" id="A0A7R7DRX7"/>
<dbReference type="RefSeq" id="WP_203962972.1">
    <property type="nucleotide sequence ID" value="NZ_AP023355.1"/>
</dbReference>
<accession>A0A7R7DRX7</accession>
<name>A0A7R7DRX7_9ACTN</name>
<protein>
    <recommendedName>
        <fullName evidence="1">Methyltransferase type 11 domain-containing protein</fullName>
    </recommendedName>
</protein>
<evidence type="ECO:0000259" key="1">
    <source>
        <dbReference type="Pfam" id="PF08241"/>
    </source>
</evidence>
<sequence>MTPSTSDRNILRTEAYADGRNLATRASIYRYRRPPLDLAAAVLAELPARRGLAVDVGCGNGMYTTRLRAERPELDVLGLDLSAGMAGTVGAPAAVADATRLPLPDGVAAGVICAHMLYHVPDPAAAVAELARVRAADGTVLITTNAADDKAEITALWRAAAARATGTDHEIPDVTQHCDLDRAQRLAEAVFTEVRRIDLAGEVVVPEPAPVLAFLHSQRSITGRGLPVDEVLAAAGELVTDTIAATGTYRFGTHVGILVCR</sequence>
<keyword evidence="3" id="KW-1185">Reference proteome</keyword>
<organism evidence="2 3">
    <name type="scientific">Actinocatenispora thailandica</name>
    <dbReference type="NCBI Taxonomy" id="227318"/>
    <lineage>
        <taxon>Bacteria</taxon>
        <taxon>Bacillati</taxon>
        <taxon>Actinomycetota</taxon>
        <taxon>Actinomycetes</taxon>
        <taxon>Micromonosporales</taxon>
        <taxon>Micromonosporaceae</taxon>
        <taxon>Actinocatenispora</taxon>
    </lineage>
</organism>
<dbReference type="CDD" id="cd02440">
    <property type="entry name" value="AdoMet_MTases"/>
    <property type="match status" value="1"/>
</dbReference>
<evidence type="ECO:0000313" key="2">
    <source>
        <dbReference type="EMBL" id="BCJ36626.1"/>
    </source>
</evidence>
<dbReference type="InterPro" id="IPR029063">
    <property type="entry name" value="SAM-dependent_MTases_sf"/>
</dbReference>
<dbReference type="InterPro" id="IPR013216">
    <property type="entry name" value="Methyltransf_11"/>
</dbReference>
<dbReference type="EMBL" id="AP023355">
    <property type="protein sequence ID" value="BCJ36626.1"/>
    <property type="molecule type" value="Genomic_DNA"/>
</dbReference>
<dbReference type="Gene3D" id="3.40.50.150">
    <property type="entry name" value="Vaccinia Virus protein VP39"/>
    <property type="match status" value="1"/>
</dbReference>
<dbReference type="Pfam" id="PF08241">
    <property type="entry name" value="Methyltransf_11"/>
    <property type="match status" value="1"/>
</dbReference>
<dbReference type="PANTHER" id="PTHR43591:SF24">
    <property type="entry name" value="2-METHOXY-6-POLYPRENYL-1,4-BENZOQUINOL METHYLASE, MITOCHONDRIAL"/>
    <property type="match status" value="1"/>
</dbReference>
<proteinExistence type="predicted"/>
<dbReference type="SUPFAM" id="SSF53335">
    <property type="entry name" value="S-adenosyl-L-methionine-dependent methyltransferases"/>
    <property type="match status" value="1"/>
</dbReference>
<gene>
    <name evidence="2" type="ORF">Athai_41290</name>
</gene>
<dbReference type="GO" id="GO:0008757">
    <property type="term" value="F:S-adenosylmethionine-dependent methyltransferase activity"/>
    <property type="evidence" value="ECO:0007669"/>
    <property type="project" value="InterPro"/>
</dbReference>